<protein>
    <submittedName>
        <fullName evidence="2">Uncharacterized protein</fullName>
    </submittedName>
</protein>
<comment type="caution">
    <text evidence="2">The sequence shown here is derived from an EMBL/GenBank/DDBJ whole genome shotgun (WGS) entry which is preliminary data.</text>
</comment>
<feature type="transmembrane region" description="Helical" evidence="1">
    <location>
        <begin position="128"/>
        <end position="149"/>
    </location>
</feature>
<feature type="transmembrane region" description="Helical" evidence="1">
    <location>
        <begin position="5"/>
        <end position="26"/>
    </location>
</feature>
<feature type="transmembrane region" description="Helical" evidence="1">
    <location>
        <begin position="98"/>
        <end position="116"/>
    </location>
</feature>
<feature type="transmembrane region" description="Helical" evidence="1">
    <location>
        <begin position="155"/>
        <end position="176"/>
    </location>
</feature>
<dbReference type="AlphaFoldDB" id="A0AAE3KU56"/>
<dbReference type="RefSeq" id="WP_255036639.1">
    <property type="nucleotide sequence ID" value="NZ_RJUF01000016.1"/>
</dbReference>
<evidence type="ECO:0000313" key="2">
    <source>
        <dbReference type="EMBL" id="MCP9762861.1"/>
    </source>
</evidence>
<sequence length="179" mass="20166">MKKTIIGVSVGAIILFIWQFISWSAVNLHSNSQQYTPKQTEILKYLGDNLEEGFYYLPGSAPGTSAEDVQKQWEENNGKPWAQIYYHKAMSTAMTMNLVRGLVVDLLAVFLLVFMIQKMGNASFQTIVLSSLSVGLIGYLSVTYVNSIWFQTKTLIDLLDAVVSWGAIGLWLGFWLRKK</sequence>
<proteinExistence type="predicted"/>
<reference evidence="2 3" key="1">
    <citation type="submission" date="2018-11" db="EMBL/GenBank/DDBJ databases">
        <title>Novel bacteria species description.</title>
        <authorList>
            <person name="Han J.-H."/>
        </authorList>
    </citation>
    <scope>NUCLEOTIDE SEQUENCE [LARGE SCALE GENOMIC DNA]</scope>
    <source>
        <strain evidence="2 3">KCTC23259</strain>
    </source>
</reference>
<gene>
    <name evidence="2" type="ORF">EGI31_07820</name>
</gene>
<dbReference type="EMBL" id="RJUF01000016">
    <property type="protein sequence ID" value="MCP9762861.1"/>
    <property type="molecule type" value="Genomic_DNA"/>
</dbReference>
<keyword evidence="1" id="KW-0812">Transmembrane</keyword>
<keyword evidence="1" id="KW-0472">Membrane</keyword>
<accession>A0AAE3KU56</accession>
<evidence type="ECO:0000256" key="1">
    <source>
        <dbReference type="SAM" id="Phobius"/>
    </source>
</evidence>
<organism evidence="2 3">
    <name type="scientific">Lacihabitans soyangensis</name>
    <dbReference type="NCBI Taxonomy" id="869394"/>
    <lineage>
        <taxon>Bacteria</taxon>
        <taxon>Pseudomonadati</taxon>
        <taxon>Bacteroidota</taxon>
        <taxon>Cytophagia</taxon>
        <taxon>Cytophagales</taxon>
        <taxon>Leadbetterellaceae</taxon>
        <taxon>Lacihabitans</taxon>
    </lineage>
</organism>
<keyword evidence="3" id="KW-1185">Reference proteome</keyword>
<keyword evidence="1" id="KW-1133">Transmembrane helix</keyword>
<evidence type="ECO:0000313" key="3">
    <source>
        <dbReference type="Proteomes" id="UP001204144"/>
    </source>
</evidence>
<dbReference type="Proteomes" id="UP001204144">
    <property type="component" value="Unassembled WGS sequence"/>
</dbReference>
<name>A0AAE3KU56_9BACT</name>